<sequence length="867" mass="90124">MRASIILELVEKVRGPARRARDALREIAAESKEVQKIRADANAFAPMAAKIIAAKTAVAALTAAVAGLVPVLASAGAAGAMAFGTILSTASVASMSKEMQKLSETTNVSSQALQEWRLAGRFEGVAADMGEMGDMGKVFADINASLGTIGTKEGKAFVETLNGIGLSAAKVKAMRPDEALLAIGKAVEASKLTESQKATVLASISDDAAKLLPLLKNNLESFAEIRDYAGSVGAFQTPEELTRMKQTSRELSFWKVGLEGVMTRLAQVGGNVVNRLGPNVRQLFVDAQQPIKDWAVAVDDALAQFKADVDDMGWAVAFQRQIQESYPTLYGFIAGAGAFGKGYGEAFISPMLDSLTGAYQRIGAAIGSGDGIEAAGKSLGEMMRPMTGIIDEVSKSVAFLIENFRFMKTVFDFTPLGVAVSFLPEIRSGLDSVGNALKTVGQALGLIDPNSQASGFTVLLSALMALSAAAFANKLALGAVGGVFKFVKFAMSPLVTGVKLLSTGFSLLRAGGGIAFRAMQVAALGIRMLGAAMLANPIGLVIAGIAAAALAGYYIWKNWDTIGPRLKSGFTGAFDAISGRMRGWVAEIKENPAKIITFFATLPIRLAQLGLDAINGFVKGVWGIDLYAEASKLVDRLTAPIRSLNLADLGSNLIQGLINGIMSKAAAVGEAISAIASKVKNVFTTETDQHSPSRIFHSYGGFLPLGAALGIIDQADAPVNAMRDVAARVKGAFGNAANDDTAYFKHPLAATVLAGVVGAGAAMPLAAAPALPELHGSAAYQMAGIQPPLMPSVQQVATLASPIPSVVYPASQQAGVAGGSTNITITINAAPGQSPDAIARAVAAELDRRERQKGVQRRGALHDGANR</sequence>
<feature type="transmembrane region" description="Helical" evidence="2">
    <location>
        <begin position="529"/>
        <end position="556"/>
    </location>
</feature>
<comment type="caution">
    <text evidence="3">The sequence shown here is derived from an EMBL/GenBank/DDBJ whole genome shotgun (WGS) entry which is preliminary data.</text>
</comment>
<name>A0A1Y1QY84_9GAMM</name>
<reference evidence="3 4" key="1">
    <citation type="submission" date="2017-01" db="EMBL/GenBank/DDBJ databases">
        <title>Novel large sulfur bacteria in the metagenomes of groundwater-fed chemosynthetic microbial mats in the Lake Huron basin.</title>
        <authorList>
            <person name="Sharrar A.M."/>
            <person name="Flood B.E."/>
            <person name="Bailey J.V."/>
            <person name="Jones D.S."/>
            <person name="Biddanda B."/>
            <person name="Ruberg S.A."/>
            <person name="Marcus D.N."/>
            <person name="Dick G.J."/>
        </authorList>
    </citation>
    <scope>NUCLEOTIDE SEQUENCE [LARGE SCALE GENOMIC DNA]</scope>
    <source>
        <strain evidence="3">A8</strain>
    </source>
</reference>
<keyword evidence="2" id="KW-1133">Transmembrane helix</keyword>
<organism evidence="3 4">
    <name type="scientific">Thiothrix lacustris</name>
    <dbReference type="NCBI Taxonomy" id="525917"/>
    <lineage>
        <taxon>Bacteria</taxon>
        <taxon>Pseudomonadati</taxon>
        <taxon>Pseudomonadota</taxon>
        <taxon>Gammaproteobacteria</taxon>
        <taxon>Thiotrichales</taxon>
        <taxon>Thiotrichaceae</taxon>
        <taxon>Thiothrix</taxon>
    </lineage>
</organism>
<feature type="transmembrane region" description="Helical" evidence="2">
    <location>
        <begin position="456"/>
        <end position="477"/>
    </location>
</feature>
<feature type="transmembrane region" description="Helical" evidence="2">
    <location>
        <begin position="489"/>
        <end position="508"/>
    </location>
</feature>
<evidence type="ECO:0000256" key="2">
    <source>
        <dbReference type="SAM" id="Phobius"/>
    </source>
</evidence>
<dbReference type="AlphaFoldDB" id="A0A1Y1QY84"/>
<dbReference type="Proteomes" id="UP000192491">
    <property type="component" value="Unassembled WGS sequence"/>
</dbReference>
<evidence type="ECO:0000313" key="4">
    <source>
        <dbReference type="Proteomes" id="UP000192491"/>
    </source>
</evidence>
<dbReference type="EMBL" id="MTEJ01000007">
    <property type="protein sequence ID" value="OQX16161.1"/>
    <property type="molecule type" value="Genomic_DNA"/>
</dbReference>
<accession>A0A1Y1QY84</accession>
<keyword evidence="2" id="KW-0472">Membrane</keyword>
<gene>
    <name evidence="3" type="ORF">BWK73_04675</name>
</gene>
<evidence type="ECO:0000256" key="1">
    <source>
        <dbReference type="SAM" id="MobiDB-lite"/>
    </source>
</evidence>
<protein>
    <recommendedName>
        <fullName evidence="5">Phage tail tape measure protein</fullName>
    </recommendedName>
</protein>
<feature type="region of interest" description="Disordered" evidence="1">
    <location>
        <begin position="848"/>
        <end position="867"/>
    </location>
</feature>
<feature type="transmembrane region" description="Helical" evidence="2">
    <location>
        <begin position="52"/>
        <end position="69"/>
    </location>
</feature>
<keyword evidence="2" id="KW-0812">Transmembrane</keyword>
<evidence type="ECO:0000313" key="3">
    <source>
        <dbReference type="EMBL" id="OQX16161.1"/>
    </source>
</evidence>
<proteinExistence type="predicted"/>
<evidence type="ECO:0008006" key="5">
    <source>
        <dbReference type="Google" id="ProtNLM"/>
    </source>
</evidence>